<gene>
    <name evidence="2" type="primary">ampS</name>
    <name evidence="2" type="ORF">RCIX108</name>
</gene>
<accession>Q0W7N4</accession>
<protein>
    <submittedName>
        <fullName evidence="2">Leucyl aminopeptidase</fullName>
        <ecNumber evidence="2">3.4.11.-</ecNumber>
    </submittedName>
</protein>
<dbReference type="GO" id="GO:0006508">
    <property type="term" value="P:proteolysis"/>
    <property type="evidence" value="ECO:0007669"/>
    <property type="project" value="InterPro"/>
</dbReference>
<evidence type="ECO:0000313" key="2">
    <source>
        <dbReference type="EMBL" id="CAJ35609.1"/>
    </source>
</evidence>
<reference evidence="2 3" key="1">
    <citation type="journal article" date="2006" name="Science">
        <title>Genome of rice cluster I archaea -- the key methane producers in the rice rhizosphere.</title>
        <authorList>
            <person name="Erkel C."/>
            <person name="Kube M."/>
            <person name="Reinhardt R."/>
            <person name="Liesack W."/>
        </authorList>
    </citation>
    <scope>NUCLEOTIDE SEQUENCE [LARGE SCALE GENOMIC DNA]</scope>
    <source>
        <strain evidence="3">DSM 22066 / NBRC 105507 / MRE50</strain>
    </source>
</reference>
<proteinExistence type="predicted"/>
<dbReference type="EC" id="3.4.11.-" evidence="2"/>
<evidence type="ECO:0000256" key="1">
    <source>
        <dbReference type="ARBA" id="ARBA00022723"/>
    </source>
</evidence>
<dbReference type="Proteomes" id="UP000000663">
    <property type="component" value="Chromosome"/>
</dbReference>
<keyword evidence="2" id="KW-0645">Protease</keyword>
<keyword evidence="3" id="KW-1185">Reference proteome</keyword>
<organism evidence="2 3">
    <name type="scientific">Methanocella arvoryzae (strain DSM 22066 / NBRC 105507 / MRE50)</name>
    <dbReference type="NCBI Taxonomy" id="351160"/>
    <lineage>
        <taxon>Archaea</taxon>
        <taxon>Methanobacteriati</taxon>
        <taxon>Methanobacteriota</taxon>
        <taxon>Stenosarchaea group</taxon>
        <taxon>Methanomicrobia</taxon>
        <taxon>Methanocellales</taxon>
        <taxon>Methanocellaceae</taxon>
        <taxon>Methanocella</taxon>
    </lineage>
</organism>
<dbReference type="KEGG" id="rci:RCIX108"/>
<keyword evidence="2" id="KW-0031">Aminopeptidase</keyword>
<keyword evidence="1" id="KW-0479">Metal-binding</keyword>
<dbReference type="Pfam" id="PF26233">
    <property type="entry name" value="NicX"/>
    <property type="match status" value="1"/>
</dbReference>
<dbReference type="PANTHER" id="PTHR34448:SF1">
    <property type="entry name" value="BLL6088 PROTEIN"/>
    <property type="match status" value="1"/>
</dbReference>
<name>Q0W7N4_METAR</name>
<dbReference type="InterPro" id="IPR052170">
    <property type="entry name" value="M29_Exopeptidase"/>
</dbReference>
<sequence>MATLNEAAKVAMRDVMGLREGEEVLIITNFEGEVFPIAKAIFEETKALGGKPVIMVQEMKTTYTYAERLVRKAIEAEPDIYVSLSAHKLGKDPYGLNIGYVGRDGKKYQHIIDKVMDGDRRVRGFWSPTTNVAMFERCVAVDYQAMQELAARLKKVLDAGKEVHVTSPAGTDVTFSIDGRKAMLDDGNYTAPGSGGNLPAGETFISPVVGSTKGTIVFDGTIDLVPKAMIPKQPVRLTFKDGYVDKITGGEEATELLNVIMKGEQMAREKGMAEQEKNCRHLGELGIGINYAAKMTGNLLEDEKLGKTVHFAIGSNYDYDAEATIHQDCLVMNPDMWVDGKQIMKNGELLSNF</sequence>
<dbReference type="SUPFAM" id="SSF144052">
    <property type="entry name" value="Thermophilic metalloprotease-like"/>
    <property type="match status" value="1"/>
</dbReference>
<dbReference type="RefSeq" id="WP_012036886.1">
    <property type="nucleotide sequence ID" value="NC_009464.1"/>
</dbReference>
<dbReference type="STRING" id="351160.RCIX108"/>
<dbReference type="GeneID" id="5144730"/>
<dbReference type="AlphaFoldDB" id="Q0W7N4"/>
<dbReference type="PATRIC" id="fig|351160.9.peg.2627"/>
<dbReference type="InterPro" id="IPR058739">
    <property type="entry name" value="NicX"/>
</dbReference>
<dbReference type="EMBL" id="AM114193">
    <property type="protein sequence ID" value="CAJ35609.1"/>
    <property type="molecule type" value="Genomic_DNA"/>
</dbReference>
<dbReference type="GO" id="GO:0046872">
    <property type="term" value="F:metal ion binding"/>
    <property type="evidence" value="ECO:0007669"/>
    <property type="project" value="UniProtKB-KW"/>
</dbReference>
<dbReference type="GO" id="GO:0004177">
    <property type="term" value="F:aminopeptidase activity"/>
    <property type="evidence" value="ECO:0007669"/>
    <property type="project" value="UniProtKB-KW"/>
</dbReference>
<evidence type="ECO:0000313" key="3">
    <source>
        <dbReference type="Proteomes" id="UP000000663"/>
    </source>
</evidence>
<keyword evidence="2" id="KW-0378">Hydrolase</keyword>
<dbReference type="PANTHER" id="PTHR34448">
    <property type="entry name" value="AMINOPEPTIDASE"/>
    <property type="match status" value="1"/>
</dbReference>
<dbReference type="eggNOG" id="arCOG01890">
    <property type="taxonomic scope" value="Archaea"/>
</dbReference>